<feature type="transmembrane region" description="Helical" evidence="1">
    <location>
        <begin position="21"/>
        <end position="40"/>
    </location>
</feature>
<evidence type="ECO:0000256" key="1">
    <source>
        <dbReference type="SAM" id="Phobius"/>
    </source>
</evidence>
<dbReference type="InterPro" id="IPR012674">
    <property type="entry name" value="Calycin"/>
</dbReference>
<reference evidence="3" key="1">
    <citation type="submission" date="2017-02" db="UniProtKB">
        <authorList>
            <consortium name="WormBaseParasite"/>
        </authorList>
    </citation>
    <scope>IDENTIFICATION</scope>
</reference>
<proteinExistence type="predicted"/>
<dbReference type="SUPFAM" id="SSF50814">
    <property type="entry name" value="Lipocalins"/>
    <property type="match status" value="1"/>
</dbReference>
<dbReference type="WBParaSite" id="ALUE_0002166201-mRNA-1">
    <property type="protein sequence ID" value="ALUE_0002166201-mRNA-1"/>
    <property type="gene ID" value="ALUE_0002166201"/>
</dbReference>
<sequence length="100" mass="11411">MDLVNGREERKRETSSGKLPLWLFGWLACAGLILALPPILEPLSWMIGRWETETTSQEHFPVPLSAPYREVLDISISEVPMFDRPPVNISLVLLLERILD</sequence>
<protein>
    <submittedName>
        <fullName evidence="3">SLC3A2_N domain-containing protein</fullName>
    </submittedName>
</protein>
<keyword evidence="1" id="KW-1133">Transmembrane helix</keyword>
<organism evidence="2 3">
    <name type="scientific">Ascaris lumbricoides</name>
    <name type="common">Giant roundworm</name>
    <dbReference type="NCBI Taxonomy" id="6252"/>
    <lineage>
        <taxon>Eukaryota</taxon>
        <taxon>Metazoa</taxon>
        <taxon>Ecdysozoa</taxon>
        <taxon>Nematoda</taxon>
        <taxon>Chromadorea</taxon>
        <taxon>Rhabditida</taxon>
        <taxon>Spirurina</taxon>
        <taxon>Ascaridomorpha</taxon>
        <taxon>Ascaridoidea</taxon>
        <taxon>Ascarididae</taxon>
        <taxon>Ascaris</taxon>
    </lineage>
</organism>
<dbReference type="Proteomes" id="UP000036681">
    <property type="component" value="Unplaced"/>
</dbReference>
<evidence type="ECO:0000313" key="2">
    <source>
        <dbReference type="Proteomes" id="UP000036681"/>
    </source>
</evidence>
<dbReference type="AlphaFoldDB" id="A0A0M3ISD4"/>
<keyword evidence="2" id="KW-1185">Reference proteome</keyword>
<accession>A0A0M3ISD4</accession>
<dbReference type="PROSITE" id="PS51257">
    <property type="entry name" value="PROKAR_LIPOPROTEIN"/>
    <property type="match status" value="1"/>
</dbReference>
<dbReference type="Gene3D" id="2.40.128.20">
    <property type="match status" value="1"/>
</dbReference>
<keyword evidence="1" id="KW-0472">Membrane</keyword>
<keyword evidence="1" id="KW-0812">Transmembrane</keyword>
<evidence type="ECO:0000313" key="3">
    <source>
        <dbReference type="WBParaSite" id="ALUE_0002166201-mRNA-1"/>
    </source>
</evidence>
<name>A0A0M3ISD4_ASCLU</name>